<proteinExistence type="predicted"/>
<protein>
    <submittedName>
        <fullName evidence="7">DNA-binding transcriptional regulator, AcrR family</fullName>
    </submittedName>
</protein>
<dbReference type="Gene3D" id="1.10.357.10">
    <property type="entry name" value="Tetracycline Repressor, domain 2"/>
    <property type="match status" value="1"/>
</dbReference>
<evidence type="ECO:0000256" key="4">
    <source>
        <dbReference type="ARBA" id="ARBA00023163"/>
    </source>
</evidence>
<sequence length="206" mass="22507">MSLSVLPEAEAPSGLEARRRQILNAARLCFSRWGFHGASMGQICAEARMSPGALYRYFPSKDAIIEAIANEERLGAQACMAEMEGEGPLAERIVRTCVSYLEAARDPETGGLMVEICSESLRNTAVGQRFAEIEATVRGAIRAAIMGGMRTGEVDPAIDVDKVVTILFGLGDGLLMRLQMDRHVRPAELQPYLLRIMNVLLKEPAQ</sequence>
<dbReference type="Proteomes" id="UP000198793">
    <property type="component" value="Unassembled WGS sequence"/>
</dbReference>
<dbReference type="PROSITE" id="PS50977">
    <property type="entry name" value="HTH_TETR_2"/>
    <property type="match status" value="1"/>
</dbReference>
<keyword evidence="2" id="KW-0805">Transcription regulation</keyword>
<feature type="DNA-binding region" description="H-T-H motif" evidence="5">
    <location>
        <begin position="39"/>
        <end position="58"/>
    </location>
</feature>
<dbReference type="InterPro" id="IPR036271">
    <property type="entry name" value="Tet_transcr_reg_TetR-rel_C_sf"/>
</dbReference>
<dbReference type="EMBL" id="FNIT01000002">
    <property type="protein sequence ID" value="SDN86939.1"/>
    <property type="molecule type" value="Genomic_DNA"/>
</dbReference>
<organism evidence="7 8">
    <name type="scientific">Aureimonas jatrophae</name>
    <dbReference type="NCBI Taxonomy" id="1166073"/>
    <lineage>
        <taxon>Bacteria</taxon>
        <taxon>Pseudomonadati</taxon>
        <taxon>Pseudomonadota</taxon>
        <taxon>Alphaproteobacteria</taxon>
        <taxon>Hyphomicrobiales</taxon>
        <taxon>Aurantimonadaceae</taxon>
        <taxon>Aureimonas</taxon>
    </lineage>
</organism>
<evidence type="ECO:0000256" key="2">
    <source>
        <dbReference type="ARBA" id="ARBA00023015"/>
    </source>
</evidence>
<dbReference type="GO" id="GO:0000976">
    <property type="term" value="F:transcription cis-regulatory region binding"/>
    <property type="evidence" value="ECO:0007669"/>
    <property type="project" value="TreeGrafter"/>
</dbReference>
<reference evidence="7 8" key="1">
    <citation type="submission" date="2016-10" db="EMBL/GenBank/DDBJ databases">
        <authorList>
            <person name="de Groot N.N."/>
        </authorList>
    </citation>
    <scope>NUCLEOTIDE SEQUENCE [LARGE SCALE GENOMIC DNA]</scope>
    <source>
        <strain evidence="8">L7-484,KACC 16230,DSM 25025</strain>
    </source>
</reference>
<gene>
    <name evidence="7" type="ORF">SAMN05192530_102260</name>
</gene>
<dbReference type="GO" id="GO:0003700">
    <property type="term" value="F:DNA-binding transcription factor activity"/>
    <property type="evidence" value="ECO:0007669"/>
    <property type="project" value="TreeGrafter"/>
</dbReference>
<evidence type="ECO:0000256" key="3">
    <source>
        <dbReference type="ARBA" id="ARBA00023125"/>
    </source>
</evidence>
<evidence type="ECO:0000256" key="5">
    <source>
        <dbReference type="PROSITE-ProRule" id="PRU00335"/>
    </source>
</evidence>
<evidence type="ECO:0000313" key="7">
    <source>
        <dbReference type="EMBL" id="SDN86939.1"/>
    </source>
</evidence>
<evidence type="ECO:0000313" key="8">
    <source>
        <dbReference type="Proteomes" id="UP000198793"/>
    </source>
</evidence>
<dbReference type="InterPro" id="IPR039538">
    <property type="entry name" value="BetI_C"/>
</dbReference>
<dbReference type="Pfam" id="PF13977">
    <property type="entry name" value="TetR_C_6"/>
    <property type="match status" value="1"/>
</dbReference>
<dbReference type="Pfam" id="PF00440">
    <property type="entry name" value="TetR_N"/>
    <property type="match status" value="1"/>
</dbReference>
<dbReference type="PRINTS" id="PR00455">
    <property type="entry name" value="HTHTETR"/>
</dbReference>
<keyword evidence="1" id="KW-0678">Repressor</keyword>
<evidence type="ECO:0000256" key="1">
    <source>
        <dbReference type="ARBA" id="ARBA00022491"/>
    </source>
</evidence>
<dbReference type="InterPro" id="IPR009057">
    <property type="entry name" value="Homeodomain-like_sf"/>
</dbReference>
<dbReference type="SUPFAM" id="SSF48498">
    <property type="entry name" value="Tetracyclin repressor-like, C-terminal domain"/>
    <property type="match status" value="1"/>
</dbReference>
<name>A0A1H0EXC7_9HYPH</name>
<evidence type="ECO:0000259" key="6">
    <source>
        <dbReference type="PROSITE" id="PS50977"/>
    </source>
</evidence>
<keyword evidence="4" id="KW-0804">Transcription</keyword>
<keyword evidence="3 5" id="KW-0238">DNA-binding</keyword>
<dbReference type="PANTHER" id="PTHR30055">
    <property type="entry name" value="HTH-TYPE TRANSCRIPTIONAL REGULATOR RUTR"/>
    <property type="match status" value="1"/>
</dbReference>
<dbReference type="PANTHER" id="PTHR30055:SF226">
    <property type="entry name" value="HTH-TYPE TRANSCRIPTIONAL REGULATOR PKSA"/>
    <property type="match status" value="1"/>
</dbReference>
<dbReference type="AlphaFoldDB" id="A0A1H0EXC7"/>
<dbReference type="InterPro" id="IPR050109">
    <property type="entry name" value="HTH-type_TetR-like_transc_reg"/>
</dbReference>
<dbReference type="STRING" id="1166073.SAMN05192530_102260"/>
<accession>A0A1H0EXC7</accession>
<keyword evidence="8" id="KW-1185">Reference proteome</keyword>
<dbReference type="InterPro" id="IPR001647">
    <property type="entry name" value="HTH_TetR"/>
</dbReference>
<dbReference type="SUPFAM" id="SSF46689">
    <property type="entry name" value="Homeodomain-like"/>
    <property type="match status" value="1"/>
</dbReference>
<feature type="domain" description="HTH tetR-type" evidence="6">
    <location>
        <begin position="16"/>
        <end position="76"/>
    </location>
</feature>